<reference evidence="10" key="1">
    <citation type="submission" date="2010-07" db="EMBL/GenBank/DDBJ databases">
        <authorList>
            <person name="Sauer N.K."/>
        </authorList>
    </citation>
    <scope>NUCLEOTIDE SEQUENCE</scope>
</reference>
<feature type="transmembrane region" description="Helical" evidence="8">
    <location>
        <begin position="268"/>
        <end position="286"/>
    </location>
</feature>
<feature type="transmembrane region" description="Helical" evidence="8">
    <location>
        <begin position="504"/>
        <end position="523"/>
    </location>
</feature>
<feature type="transmembrane region" description="Helical" evidence="8">
    <location>
        <begin position="432"/>
        <end position="455"/>
    </location>
</feature>
<keyword evidence="6 8" id="KW-0472">Membrane</keyword>
<evidence type="ECO:0000256" key="4">
    <source>
        <dbReference type="ARBA" id="ARBA00022692"/>
    </source>
</evidence>
<feature type="transmembrane region" description="Helical" evidence="8">
    <location>
        <begin position="467"/>
        <end position="492"/>
    </location>
</feature>
<feature type="transmembrane region" description="Helical" evidence="8">
    <location>
        <begin position="110"/>
        <end position="128"/>
    </location>
</feature>
<name>E6ZDS4_COLGR</name>
<feature type="transmembrane region" description="Helical" evidence="8">
    <location>
        <begin position="140"/>
        <end position="159"/>
    </location>
</feature>
<dbReference type="Pfam" id="PF00083">
    <property type="entry name" value="Sugar_tr"/>
    <property type="match status" value="1"/>
</dbReference>
<protein>
    <submittedName>
        <fullName evidence="10">Hexose transporter</fullName>
    </submittedName>
</protein>
<evidence type="ECO:0000256" key="2">
    <source>
        <dbReference type="ARBA" id="ARBA00010992"/>
    </source>
</evidence>
<organism evidence="10">
    <name type="scientific">Colletotrichum graminicola</name>
    <name type="common">Maize anthracnose fungus</name>
    <name type="synonym">Glomerella graminicola</name>
    <dbReference type="NCBI Taxonomy" id="31870"/>
    <lineage>
        <taxon>Eukaryota</taxon>
        <taxon>Fungi</taxon>
        <taxon>Dikarya</taxon>
        <taxon>Ascomycota</taxon>
        <taxon>Pezizomycotina</taxon>
        <taxon>Sordariomycetes</taxon>
        <taxon>Hypocreomycetidae</taxon>
        <taxon>Glomerellales</taxon>
        <taxon>Glomerellaceae</taxon>
        <taxon>Colletotrichum</taxon>
        <taxon>Colletotrichum graminicola species complex</taxon>
    </lineage>
</organism>
<dbReference type="AlphaFoldDB" id="E6ZDS4"/>
<comment type="similarity">
    <text evidence="2 7">Belongs to the major facilitator superfamily. Sugar transporter (TC 2.A.1.1) family.</text>
</comment>
<dbReference type="PANTHER" id="PTHR48022">
    <property type="entry name" value="PLASTIDIC GLUCOSE TRANSPORTER 4"/>
    <property type="match status" value="1"/>
</dbReference>
<dbReference type="SUPFAM" id="SSF103473">
    <property type="entry name" value="MFS general substrate transporter"/>
    <property type="match status" value="1"/>
</dbReference>
<dbReference type="PRINTS" id="PR00171">
    <property type="entry name" value="SUGRTRNSPORT"/>
</dbReference>
<evidence type="ECO:0000256" key="5">
    <source>
        <dbReference type="ARBA" id="ARBA00022989"/>
    </source>
</evidence>
<evidence type="ECO:0000259" key="9">
    <source>
        <dbReference type="PROSITE" id="PS50850"/>
    </source>
</evidence>
<dbReference type="InterPro" id="IPR003663">
    <property type="entry name" value="Sugar/inositol_transpt"/>
</dbReference>
<dbReference type="FunFam" id="1.20.1250.20:FF:000451">
    <property type="entry name" value="MFS sugar transporter, putative"/>
    <property type="match status" value="1"/>
</dbReference>
<dbReference type="FunFam" id="1.20.1250.20:FF:000388">
    <property type="entry name" value="MFS sugar transporter, putative"/>
    <property type="match status" value="1"/>
</dbReference>
<evidence type="ECO:0000313" key="10">
    <source>
        <dbReference type="EMBL" id="CBS32696.1"/>
    </source>
</evidence>
<dbReference type="InterPro" id="IPR036259">
    <property type="entry name" value="MFS_trans_sf"/>
</dbReference>
<proteinExistence type="inferred from homology"/>
<evidence type="ECO:0000256" key="3">
    <source>
        <dbReference type="ARBA" id="ARBA00022448"/>
    </source>
</evidence>
<dbReference type="GO" id="GO:0005351">
    <property type="term" value="F:carbohydrate:proton symporter activity"/>
    <property type="evidence" value="ECO:0007669"/>
    <property type="project" value="TreeGrafter"/>
</dbReference>
<dbReference type="PANTHER" id="PTHR48022:SF48">
    <property type="entry name" value="SUGAR TRANSPORTER, PUTATIVE (AFU_ORTHOLOGUE AFUA_3G06730)-RELATED"/>
    <property type="match status" value="1"/>
</dbReference>
<feature type="transmembrane region" description="Helical" evidence="8">
    <location>
        <begin position="535"/>
        <end position="553"/>
    </location>
</feature>
<sequence>MPHDSLRGIKYSPDPQIRKSCRISRKCAELPTPLSTTRMSGDHAVTELGGMALKQSVWRYLRENPYVFGLSAFASLGGFLFGYDQGVVSGVLTMESFAAKFPRIDTDSSFKGWFVSALLLFAWLGSLVNGPMADFLGRKGSMLLAVAIFILGSAFQTAASDVPLLFAGRAIAGFAIGMLTMIVPMYISELSTPHIRGTLVVMQQLSITLGILVSYWLEYGTQYIGGPRCDPDIPYSGGTTELPKFDPWHDVGPRGCTGQSDASWRIPFGLQIVPALILGIGMMFFPESPRFFLMRREENKALAALAKVRRVHPDTEYLRAEYLDIKAEVLFDESTNRDKYPGKEGIALFAAQNLALVSSRPALKRLAIGCGVMFFQQFMGCNAVIYYAPTMFSQLGLSGKTSSLLATGVYGIVNTLSTLPALFLIDKVGRRPLLLCGAAGTCISLVIVGSIIGGFGASIQSHKSAGWAGIAFIYIYDINFSYSFAPIGWVLPSEIFNLGNRSKAMAITTSATWMCNFIIGLVTPDMLETIGFGTYLFFAAFCALAFVMTYFFVPETRGKSLEKMDLVFGDTAAHAEKARLMMIAASVGLTDVLPAEKIEHSKENYDIAEHRS</sequence>
<keyword evidence="3 7" id="KW-0813">Transport</keyword>
<feature type="transmembrane region" description="Helical" evidence="8">
    <location>
        <begin position="199"/>
        <end position="217"/>
    </location>
</feature>
<accession>E6ZDS4</accession>
<feature type="transmembrane region" description="Helical" evidence="8">
    <location>
        <begin position="366"/>
        <end position="388"/>
    </location>
</feature>
<evidence type="ECO:0000256" key="7">
    <source>
        <dbReference type="RuleBase" id="RU003346"/>
    </source>
</evidence>
<feature type="transmembrane region" description="Helical" evidence="8">
    <location>
        <begin position="408"/>
        <end position="425"/>
    </location>
</feature>
<dbReference type="VEuPathDB" id="FungiDB:GLRG_07587"/>
<gene>
    <name evidence="10" type="primary">hxt9</name>
</gene>
<dbReference type="InterPro" id="IPR020846">
    <property type="entry name" value="MFS_dom"/>
</dbReference>
<dbReference type="GO" id="GO:0016020">
    <property type="term" value="C:membrane"/>
    <property type="evidence" value="ECO:0007669"/>
    <property type="project" value="UniProtKB-SubCell"/>
</dbReference>
<dbReference type="InterPro" id="IPR005828">
    <property type="entry name" value="MFS_sugar_transport-like"/>
</dbReference>
<reference evidence="10" key="2">
    <citation type="submission" date="2011-01" db="EMBL/GenBank/DDBJ databases">
        <title>The HXT gene family of Colletotrichum graminicola.</title>
        <authorList>
            <person name="Lingner U."/>
            <person name="Sauer N."/>
        </authorList>
    </citation>
    <scope>NUCLEOTIDE SEQUENCE</scope>
</reference>
<feature type="transmembrane region" description="Helical" evidence="8">
    <location>
        <begin position="165"/>
        <end position="187"/>
    </location>
</feature>
<dbReference type="PROSITE" id="PS00217">
    <property type="entry name" value="SUGAR_TRANSPORT_2"/>
    <property type="match status" value="1"/>
</dbReference>
<keyword evidence="4 8" id="KW-0812">Transmembrane</keyword>
<evidence type="ECO:0000256" key="1">
    <source>
        <dbReference type="ARBA" id="ARBA00004141"/>
    </source>
</evidence>
<evidence type="ECO:0000256" key="8">
    <source>
        <dbReference type="SAM" id="Phobius"/>
    </source>
</evidence>
<dbReference type="PROSITE" id="PS00216">
    <property type="entry name" value="SUGAR_TRANSPORT_1"/>
    <property type="match status" value="1"/>
</dbReference>
<dbReference type="NCBIfam" id="TIGR00879">
    <property type="entry name" value="SP"/>
    <property type="match status" value="1"/>
</dbReference>
<comment type="subcellular location">
    <subcellularLocation>
        <location evidence="1">Membrane</location>
        <topology evidence="1">Multi-pass membrane protein</topology>
    </subcellularLocation>
</comment>
<dbReference type="InterPro" id="IPR005829">
    <property type="entry name" value="Sugar_transporter_CS"/>
</dbReference>
<dbReference type="EMBL" id="FN998941">
    <property type="protein sequence ID" value="CBS32696.1"/>
    <property type="molecule type" value="Genomic_DNA"/>
</dbReference>
<feature type="domain" description="Major facilitator superfamily (MFS) profile" evidence="9">
    <location>
        <begin position="70"/>
        <end position="557"/>
    </location>
</feature>
<dbReference type="PROSITE" id="PS50850">
    <property type="entry name" value="MFS"/>
    <property type="match status" value="1"/>
</dbReference>
<dbReference type="InterPro" id="IPR050360">
    <property type="entry name" value="MFS_Sugar_Transporters"/>
</dbReference>
<feature type="transmembrane region" description="Helical" evidence="8">
    <location>
        <begin position="66"/>
        <end position="83"/>
    </location>
</feature>
<dbReference type="Gene3D" id="1.20.1250.20">
    <property type="entry name" value="MFS general substrate transporter like domains"/>
    <property type="match status" value="2"/>
</dbReference>
<keyword evidence="5 8" id="KW-1133">Transmembrane helix</keyword>
<evidence type="ECO:0000256" key="6">
    <source>
        <dbReference type="ARBA" id="ARBA00023136"/>
    </source>
</evidence>